<evidence type="ECO:0000313" key="8">
    <source>
        <dbReference type="Proteomes" id="UP000023152"/>
    </source>
</evidence>
<evidence type="ECO:0000256" key="2">
    <source>
        <dbReference type="ARBA" id="ARBA00022448"/>
    </source>
</evidence>
<dbReference type="Proteomes" id="UP000023152">
    <property type="component" value="Unassembled WGS sequence"/>
</dbReference>
<dbReference type="GO" id="GO:0006606">
    <property type="term" value="P:protein import into nucleus"/>
    <property type="evidence" value="ECO:0007669"/>
    <property type="project" value="InterPro"/>
</dbReference>
<accession>X6MT27</accession>
<feature type="domain" description="IBB" evidence="6">
    <location>
        <begin position="1"/>
        <end position="55"/>
    </location>
</feature>
<evidence type="ECO:0000313" key="7">
    <source>
        <dbReference type="EMBL" id="ETO16974.1"/>
    </source>
</evidence>
<evidence type="ECO:0000259" key="6">
    <source>
        <dbReference type="PROSITE" id="PS51214"/>
    </source>
</evidence>
<proteinExistence type="inferred from homology"/>
<dbReference type="PANTHER" id="PTHR23316">
    <property type="entry name" value="IMPORTIN ALPHA"/>
    <property type="match status" value="1"/>
</dbReference>
<comment type="similarity">
    <text evidence="1">Belongs to the importin alpha family.</text>
</comment>
<protein>
    <recommendedName>
        <fullName evidence="6">IBB domain-containing protein</fullName>
    </recommendedName>
</protein>
<dbReference type="SUPFAM" id="SSF48371">
    <property type="entry name" value="ARM repeat"/>
    <property type="match status" value="1"/>
</dbReference>
<dbReference type="Pfam" id="PF01749">
    <property type="entry name" value="IBB"/>
    <property type="match status" value="1"/>
</dbReference>
<dbReference type="Gene3D" id="1.25.10.10">
    <property type="entry name" value="Leucine-rich Repeat Variant"/>
    <property type="match status" value="1"/>
</dbReference>
<keyword evidence="2 4" id="KW-0813">Transport</keyword>
<dbReference type="GO" id="GO:0061608">
    <property type="term" value="F:nuclear import signal receptor activity"/>
    <property type="evidence" value="ECO:0007669"/>
    <property type="project" value="InterPro"/>
</dbReference>
<keyword evidence="3" id="KW-0653">Protein transport</keyword>
<feature type="region of interest" description="Disordered" evidence="5">
    <location>
        <begin position="40"/>
        <end position="71"/>
    </location>
</feature>
<evidence type="ECO:0000256" key="5">
    <source>
        <dbReference type="SAM" id="MobiDB-lite"/>
    </source>
</evidence>
<dbReference type="InterPro" id="IPR011989">
    <property type="entry name" value="ARM-like"/>
</dbReference>
<gene>
    <name evidence="7" type="ORF">RFI_20362</name>
</gene>
<evidence type="ECO:0000256" key="1">
    <source>
        <dbReference type="ARBA" id="ARBA00010394"/>
    </source>
</evidence>
<reference evidence="7 8" key="1">
    <citation type="journal article" date="2013" name="Curr. Biol.">
        <title>The Genome of the Foraminiferan Reticulomyxa filosa.</title>
        <authorList>
            <person name="Glockner G."/>
            <person name="Hulsmann N."/>
            <person name="Schleicher M."/>
            <person name="Noegel A.A."/>
            <person name="Eichinger L."/>
            <person name="Gallinger C."/>
            <person name="Pawlowski J."/>
            <person name="Sierra R."/>
            <person name="Euteneuer U."/>
            <person name="Pillet L."/>
            <person name="Moustafa A."/>
            <person name="Platzer M."/>
            <person name="Groth M."/>
            <person name="Szafranski K."/>
            <person name="Schliwa M."/>
        </authorList>
    </citation>
    <scope>NUCLEOTIDE SEQUENCE [LARGE SCALE GENOMIC DNA]</scope>
</reference>
<dbReference type="OrthoDB" id="1671880at2759"/>
<keyword evidence="8" id="KW-1185">Reference proteome</keyword>
<comment type="caution">
    <text evidence="7">The sequence shown here is derived from an EMBL/GenBank/DDBJ whole genome shotgun (WGS) entry which is preliminary data.</text>
</comment>
<dbReference type="EMBL" id="ASPP01017525">
    <property type="protein sequence ID" value="ETO16974.1"/>
    <property type="molecule type" value="Genomic_DNA"/>
</dbReference>
<evidence type="ECO:0000256" key="4">
    <source>
        <dbReference type="PROSITE-ProRule" id="PRU00561"/>
    </source>
</evidence>
<dbReference type="AlphaFoldDB" id="X6MT27"/>
<evidence type="ECO:0000256" key="3">
    <source>
        <dbReference type="ARBA" id="ARBA00022927"/>
    </source>
</evidence>
<organism evidence="7 8">
    <name type="scientific">Reticulomyxa filosa</name>
    <dbReference type="NCBI Taxonomy" id="46433"/>
    <lineage>
        <taxon>Eukaryota</taxon>
        <taxon>Sar</taxon>
        <taxon>Rhizaria</taxon>
        <taxon>Retaria</taxon>
        <taxon>Foraminifera</taxon>
        <taxon>Monothalamids</taxon>
        <taxon>Reticulomyxidae</taxon>
        <taxon>Reticulomyxa</taxon>
    </lineage>
</organism>
<dbReference type="PROSITE" id="PS51214">
    <property type="entry name" value="IBB"/>
    <property type="match status" value="1"/>
</dbReference>
<dbReference type="InterPro" id="IPR016024">
    <property type="entry name" value="ARM-type_fold"/>
</dbReference>
<sequence length="338" mass="39500">MFDLNDHIHRDFQKGLDCDQLRRLRQDDRLCLRKEQRQGELMKRRRAMQATANGNDKTNKKGETSSSGKEISWNHLNDYTEDVKSNDEVRVSEGLYALRYLVSSEETPRNEDIIKRGLVPVFIKYAQQYKSPSKQLNAVWCVCLFVFWHDCNYTTRRVFVCIVETGACPTLQQGQVNNELVEQAFWCLGNICGDRFDYTYLLLIEKSFLQETFDKMYKKYTFAAMQQCCRVVNNVFRMCASCEHVSGLEKQTSLDEECNDDQSSSRDLQQDTKMQHLCQCRKQIITFLPNILQTFKLLWNAYCETNAPLVDNREDSLSCLDSHSLYVQHTTNRAQETV</sequence>
<name>X6MT27_RETFI</name>
<dbReference type="InterPro" id="IPR002652">
    <property type="entry name" value="Importin-a_IBB"/>
</dbReference>